<dbReference type="Gene3D" id="2.60.40.2340">
    <property type="match status" value="1"/>
</dbReference>
<organism evidence="1 2">
    <name type="scientific">Pedobacter cryoconitis</name>
    <dbReference type="NCBI Taxonomy" id="188932"/>
    <lineage>
        <taxon>Bacteria</taxon>
        <taxon>Pseudomonadati</taxon>
        <taxon>Bacteroidota</taxon>
        <taxon>Sphingobacteriia</taxon>
        <taxon>Sphingobacteriales</taxon>
        <taxon>Sphingobacteriaceae</taxon>
        <taxon>Pedobacter</taxon>
    </lineage>
</organism>
<dbReference type="AlphaFoldDB" id="A0A327S482"/>
<evidence type="ECO:0000313" key="1">
    <source>
        <dbReference type="EMBL" id="RAJ22393.1"/>
    </source>
</evidence>
<dbReference type="OrthoDB" id="646864at2"/>
<dbReference type="EMBL" id="QLLR01000039">
    <property type="protein sequence ID" value="RAJ22393.1"/>
    <property type="molecule type" value="Genomic_DNA"/>
</dbReference>
<evidence type="ECO:0000313" key="2">
    <source>
        <dbReference type="Proteomes" id="UP000249754"/>
    </source>
</evidence>
<dbReference type="RefSeq" id="WP_111636163.1">
    <property type="nucleotide sequence ID" value="NZ_QLLR01000039.1"/>
</dbReference>
<protein>
    <recommendedName>
        <fullName evidence="3">Lipoprotein</fullName>
    </recommendedName>
</protein>
<comment type="caution">
    <text evidence="1">The sequence shown here is derived from an EMBL/GenBank/DDBJ whole genome shotgun (WGS) entry which is preliminary data.</text>
</comment>
<proteinExistence type="predicted"/>
<evidence type="ECO:0008006" key="3">
    <source>
        <dbReference type="Google" id="ProtNLM"/>
    </source>
</evidence>
<accession>A0A327S482</accession>
<dbReference type="PROSITE" id="PS51257">
    <property type="entry name" value="PROKAR_LIPOPROTEIN"/>
    <property type="match status" value="1"/>
</dbReference>
<reference evidence="1 2" key="1">
    <citation type="submission" date="2018-06" db="EMBL/GenBank/DDBJ databases">
        <title>Genomic Encyclopedia of Archaeal and Bacterial Type Strains, Phase II (KMG-II): from individual species to whole genera.</title>
        <authorList>
            <person name="Goeker M."/>
        </authorList>
    </citation>
    <scope>NUCLEOTIDE SEQUENCE [LARGE SCALE GENOMIC DNA]</scope>
    <source>
        <strain evidence="1 2">DSM 14825</strain>
    </source>
</reference>
<dbReference type="Proteomes" id="UP000249754">
    <property type="component" value="Unassembled WGS sequence"/>
</dbReference>
<gene>
    <name evidence="1" type="ORF">LY11_04858</name>
</gene>
<name>A0A327S482_9SPHI</name>
<sequence length="307" mass="32902">MKTTKIYSCLVISLIAIALLSGCRKDPYNGVTSNERSIEAFTLASGQIGPAIIDRTAGVVKINVLIQQGTDLTKIIPTVQSSYKAQLSPASGEAVSFATNNETTYKVTAESGETREWKVQLIPFVETLLGTYDVKGLMVYGGTGVEYGGGGVIGLQTKPVWPAAGPAAELDNVLTFTYSGSTADGKTYGTITNDAGADGLYANFLFTSTPQTDVNNFYRKIPKGNGKWSRDYTANTVTFTFADETTTVGTFAGAGTESLGNGLTKTIADQAFVFTLNGVDNYGAIYSDYDKIVSHPRKYWIDVKKRN</sequence>